<proteinExistence type="predicted"/>
<dbReference type="Proteomes" id="UP000186698">
    <property type="component" value="Chromosome 1L"/>
</dbReference>
<dbReference type="CTD" id="734361"/>
<evidence type="ECO:0000313" key="2">
    <source>
        <dbReference type="RefSeq" id="XP_041444067.1"/>
    </source>
</evidence>
<dbReference type="OrthoDB" id="9894437at2759"/>
<dbReference type="KEGG" id="xla:734361"/>
<evidence type="ECO:0000313" key="1">
    <source>
        <dbReference type="Proteomes" id="UP000186698"/>
    </source>
</evidence>
<keyword evidence="1" id="KW-1185">Reference proteome</keyword>
<dbReference type="AlphaFoldDB" id="A0A8J1MQN8"/>
<protein>
    <submittedName>
        <fullName evidence="2">Uncharacterized protein XB5964984.L isoform X1</fullName>
    </submittedName>
</protein>
<dbReference type="GeneID" id="734361"/>
<gene>
    <name evidence="2" type="primary">XB5964984.L</name>
</gene>
<dbReference type="RefSeq" id="XP_041444067.1">
    <property type="nucleotide sequence ID" value="XM_041588133.1"/>
</dbReference>
<reference evidence="2" key="1">
    <citation type="submission" date="2025-08" db="UniProtKB">
        <authorList>
            <consortium name="RefSeq"/>
        </authorList>
    </citation>
    <scope>IDENTIFICATION</scope>
    <source>
        <strain evidence="2">J_2021</strain>
        <tissue evidence="2">Erythrocytes</tissue>
    </source>
</reference>
<sequence length="752" mass="86977">MENNRYLKLPKDIDEKAKLEEIEEDVYLPDVVKDFIKTASETKKKECARTVIEPLCCELPEVVQRSNNSLSNVAKYFSENSRLNIEPYILSQKKRKGSYESTTKCIINLRYGTVYQMSVNYFTEEELQQQLFELVTLNGEDSSSLINETNENIKKRAQECLKVRFEILTDHGFFSNSQEIKCPKDIVLSKEVQQLAGKTELYIGNGKEVQHDRLAMQSILRQLTTNQRKKEDTVKDSRKKIAAVKQIVIYLPSKILYGGKEILEMPGTDDSDPMAMNFIETALNEVDAVIVISEFAFTITETEVKDMLFNSGFGKFWKKNPNNYKLILLAYSEKDQEWQFGKDDTKEIESLEQHEVKKREKELNSVSDLLKMNPLPEDLEKSIITACILPVLHTSILAQQGEEYRIFQDYEQFLKNTGINKLINAIDGFVASRQKTTTEKVKAELSHFHKEKHLGNITAAAKSVLNVLNNREYKGTLEPTITKNNENILILFDKSLKQMLAEVVDTKVDAILKETAEEAKINWTNNKDKIKSFAVYNPYFYGKNPVYKVKLFNLFFDGLEDKKVNIFNEIKSRIEPLLKQCKDKTLQQLMEDLNKLLVEKYDPFTLEFVQNAIGNELDGALAWYLGNIQRPFNEKTMKKCFDKSQNENLKKTILKPNFKQESSLAIAKQKTEVNIEKCIMDIKISFLDKLFALHKMRFRSLNGKLLTPKGSSKMWQRLTHKMKLITKLKDNRRHINILDASIEMMSANYDEP</sequence>
<organism evidence="1 2">
    <name type="scientific">Xenopus laevis</name>
    <name type="common">African clawed frog</name>
    <dbReference type="NCBI Taxonomy" id="8355"/>
    <lineage>
        <taxon>Eukaryota</taxon>
        <taxon>Metazoa</taxon>
        <taxon>Chordata</taxon>
        <taxon>Craniata</taxon>
        <taxon>Vertebrata</taxon>
        <taxon>Euteleostomi</taxon>
        <taxon>Amphibia</taxon>
        <taxon>Batrachia</taxon>
        <taxon>Anura</taxon>
        <taxon>Pipoidea</taxon>
        <taxon>Pipidae</taxon>
        <taxon>Xenopodinae</taxon>
        <taxon>Xenopus</taxon>
        <taxon>Xenopus</taxon>
    </lineage>
</organism>
<accession>A0A8J1MQN8</accession>
<name>A0A8J1MQN8_XENLA</name>